<evidence type="ECO:0000256" key="4">
    <source>
        <dbReference type="ARBA" id="ARBA00023136"/>
    </source>
</evidence>
<dbReference type="PANTHER" id="PTHR43427">
    <property type="entry name" value="CHLORIDE CHANNEL PROTEIN CLC-E"/>
    <property type="match status" value="1"/>
</dbReference>
<evidence type="ECO:0000256" key="3">
    <source>
        <dbReference type="ARBA" id="ARBA00022989"/>
    </source>
</evidence>
<evidence type="ECO:0000313" key="7">
    <source>
        <dbReference type="Proteomes" id="UP000011910"/>
    </source>
</evidence>
<sequence length="79" mass="8607">MGSSIADQFTRLFGFKVRDRRILLIMGISAGFASVFGTPLAGAVFALEVLVLGRMRYEALLPSFLAAVLADWMCHAVWG</sequence>
<dbReference type="SUPFAM" id="SSF81340">
    <property type="entry name" value="Clc chloride channel"/>
    <property type="match status" value="1"/>
</dbReference>
<keyword evidence="3 5" id="KW-1133">Transmembrane helix</keyword>
<evidence type="ECO:0000313" key="6">
    <source>
        <dbReference type="EMBL" id="EMR04383.1"/>
    </source>
</evidence>
<dbReference type="InterPro" id="IPR050368">
    <property type="entry name" value="ClC-type_chloride_channel"/>
</dbReference>
<dbReference type="PANTHER" id="PTHR43427:SF12">
    <property type="entry name" value="CHLORIDE TRANSPORTER"/>
    <property type="match status" value="1"/>
</dbReference>
<dbReference type="GO" id="GO:0016020">
    <property type="term" value="C:membrane"/>
    <property type="evidence" value="ECO:0007669"/>
    <property type="project" value="UniProtKB-SubCell"/>
</dbReference>
<evidence type="ECO:0000256" key="1">
    <source>
        <dbReference type="ARBA" id="ARBA00004141"/>
    </source>
</evidence>
<organism evidence="6 7">
    <name type="scientific">Cesiribacter andamanensis AMV16</name>
    <dbReference type="NCBI Taxonomy" id="1279009"/>
    <lineage>
        <taxon>Bacteria</taxon>
        <taxon>Pseudomonadati</taxon>
        <taxon>Bacteroidota</taxon>
        <taxon>Cytophagia</taxon>
        <taxon>Cytophagales</taxon>
        <taxon>Cesiribacteraceae</taxon>
        <taxon>Cesiribacter</taxon>
    </lineage>
</organism>
<comment type="subcellular location">
    <subcellularLocation>
        <location evidence="1">Membrane</location>
        <topology evidence="1">Multi-pass membrane protein</topology>
    </subcellularLocation>
</comment>
<reference evidence="6 7" key="1">
    <citation type="journal article" date="2013" name="Genome Announc.">
        <title>Draft Genome Sequence of Cesiribacter andamanensis Strain AMV16T, Isolated from a Soil Sample from a Mud Volcano in the Andaman Islands, India.</title>
        <authorList>
            <person name="Shivaji S."/>
            <person name="Ara S."/>
            <person name="Begum Z."/>
            <person name="Srinivas T.N."/>
            <person name="Singh A."/>
            <person name="Kumar Pinnaka A."/>
        </authorList>
    </citation>
    <scope>NUCLEOTIDE SEQUENCE [LARGE SCALE GENOMIC DNA]</scope>
    <source>
        <strain evidence="6 7">AMV16</strain>
    </source>
</reference>
<evidence type="ECO:0000256" key="2">
    <source>
        <dbReference type="ARBA" id="ARBA00022692"/>
    </source>
</evidence>
<dbReference type="AlphaFoldDB" id="M7N700"/>
<dbReference type="Pfam" id="PF00654">
    <property type="entry name" value="Voltage_CLC"/>
    <property type="match status" value="1"/>
</dbReference>
<keyword evidence="4 5" id="KW-0472">Membrane</keyword>
<dbReference type="InterPro" id="IPR014743">
    <property type="entry name" value="Cl-channel_core"/>
</dbReference>
<dbReference type="eggNOG" id="COG0038">
    <property type="taxonomic scope" value="Bacteria"/>
</dbReference>
<feature type="transmembrane region" description="Helical" evidence="5">
    <location>
        <begin position="21"/>
        <end position="47"/>
    </location>
</feature>
<comment type="caution">
    <text evidence="6">The sequence shown here is derived from an EMBL/GenBank/DDBJ whole genome shotgun (WGS) entry which is preliminary data.</text>
</comment>
<accession>M7N700</accession>
<keyword evidence="2 5" id="KW-0812">Transmembrane</keyword>
<evidence type="ECO:0000256" key="5">
    <source>
        <dbReference type="SAM" id="Phobius"/>
    </source>
</evidence>
<name>M7N700_9BACT</name>
<dbReference type="Proteomes" id="UP000011910">
    <property type="component" value="Unassembled WGS sequence"/>
</dbReference>
<dbReference type="GO" id="GO:0015108">
    <property type="term" value="F:chloride transmembrane transporter activity"/>
    <property type="evidence" value="ECO:0007669"/>
    <property type="project" value="InterPro"/>
</dbReference>
<dbReference type="STRING" id="1279009.ADICEAN_00417"/>
<gene>
    <name evidence="6" type="ORF">ADICEAN_00417</name>
</gene>
<dbReference type="PATRIC" id="fig|1279009.4.peg.419"/>
<dbReference type="InterPro" id="IPR001807">
    <property type="entry name" value="ClC"/>
</dbReference>
<dbReference type="Gene3D" id="1.10.3080.10">
    <property type="entry name" value="Clc chloride channel"/>
    <property type="match status" value="1"/>
</dbReference>
<proteinExistence type="predicted"/>
<keyword evidence="7" id="KW-1185">Reference proteome</keyword>
<dbReference type="EMBL" id="AODQ01000006">
    <property type="protein sequence ID" value="EMR04383.1"/>
    <property type="molecule type" value="Genomic_DNA"/>
</dbReference>
<protein>
    <submittedName>
        <fullName evidence="6">Putative voltage-gated ClC-type chloride channel ClcB</fullName>
    </submittedName>
</protein>